<feature type="domain" description="HTH marR-type" evidence="4">
    <location>
        <begin position="14"/>
        <end position="149"/>
    </location>
</feature>
<protein>
    <submittedName>
        <fullName evidence="5">HTH-type transcriptional regulator PetP</fullName>
    </submittedName>
</protein>
<dbReference type="PANTHER" id="PTHR33164:SF44">
    <property type="entry name" value="TRANSCRIPTIONAL REGULATORY PROTEIN"/>
    <property type="match status" value="1"/>
</dbReference>
<organism evidence="5">
    <name type="scientific">hydrothermal vent metagenome</name>
    <dbReference type="NCBI Taxonomy" id="652676"/>
    <lineage>
        <taxon>unclassified sequences</taxon>
        <taxon>metagenomes</taxon>
        <taxon>ecological metagenomes</taxon>
    </lineage>
</organism>
<name>A0A3B0SQR4_9ZZZZ</name>
<dbReference type="SMART" id="SM00347">
    <property type="entry name" value="HTH_MARR"/>
    <property type="match status" value="1"/>
</dbReference>
<evidence type="ECO:0000256" key="2">
    <source>
        <dbReference type="ARBA" id="ARBA00023125"/>
    </source>
</evidence>
<dbReference type="AlphaFoldDB" id="A0A3B0SQR4"/>
<dbReference type="InterPro" id="IPR036390">
    <property type="entry name" value="WH_DNA-bd_sf"/>
</dbReference>
<evidence type="ECO:0000256" key="3">
    <source>
        <dbReference type="ARBA" id="ARBA00023163"/>
    </source>
</evidence>
<dbReference type="PANTHER" id="PTHR33164">
    <property type="entry name" value="TRANSCRIPTIONAL REGULATOR, MARR FAMILY"/>
    <property type="match status" value="1"/>
</dbReference>
<sequence length="166" mass="19236">MADIFFNVKKHSDHQKFLKGMELLYFGYRDFISWPDDVLQTYGFGRAHHRILHFVGRNPGLKVAELLDLLNITKQSLSRVLSTLVEKGHVRQDIGTIDRRQRLLHLTEQGQNLLDKITEHQKEHMLKAFKKAGDQSVEGFWKVLSALIADENRTEILDRVNKDMGA</sequence>
<keyword evidence="2" id="KW-0238">DNA-binding</keyword>
<dbReference type="GO" id="GO:0006950">
    <property type="term" value="P:response to stress"/>
    <property type="evidence" value="ECO:0007669"/>
    <property type="project" value="TreeGrafter"/>
</dbReference>
<evidence type="ECO:0000313" key="5">
    <source>
        <dbReference type="EMBL" id="VAV97185.1"/>
    </source>
</evidence>
<dbReference type="InterPro" id="IPR000835">
    <property type="entry name" value="HTH_MarR-typ"/>
</dbReference>
<dbReference type="PROSITE" id="PS50995">
    <property type="entry name" value="HTH_MARR_2"/>
    <property type="match status" value="1"/>
</dbReference>
<evidence type="ECO:0000259" key="4">
    <source>
        <dbReference type="PROSITE" id="PS50995"/>
    </source>
</evidence>
<dbReference type="GO" id="GO:0003700">
    <property type="term" value="F:DNA-binding transcription factor activity"/>
    <property type="evidence" value="ECO:0007669"/>
    <property type="project" value="InterPro"/>
</dbReference>
<dbReference type="InterPro" id="IPR036388">
    <property type="entry name" value="WH-like_DNA-bd_sf"/>
</dbReference>
<dbReference type="InterPro" id="IPR023187">
    <property type="entry name" value="Tscrpt_reg_MarR-type_CS"/>
</dbReference>
<reference evidence="5" key="1">
    <citation type="submission" date="2018-06" db="EMBL/GenBank/DDBJ databases">
        <authorList>
            <person name="Zhirakovskaya E."/>
        </authorList>
    </citation>
    <scope>NUCLEOTIDE SEQUENCE</scope>
</reference>
<dbReference type="Pfam" id="PF12802">
    <property type="entry name" value="MarR_2"/>
    <property type="match status" value="1"/>
</dbReference>
<dbReference type="Gene3D" id="1.10.10.10">
    <property type="entry name" value="Winged helix-like DNA-binding domain superfamily/Winged helix DNA-binding domain"/>
    <property type="match status" value="1"/>
</dbReference>
<keyword evidence="1" id="KW-0805">Transcription regulation</keyword>
<dbReference type="InterPro" id="IPR039422">
    <property type="entry name" value="MarR/SlyA-like"/>
</dbReference>
<keyword evidence="3" id="KW-0804">Transcription</keyword>
<dbReference type="SUPFAM" id="SSF46785">
    <property type="entry name" value="Winged helix' DNA-binding domain"/>
    <property type="match status" value="1"/>
</dbReference>
<proteinExistence type="predicted"/>
<dbReference type="GO" id="GO:0003677">
    <property type="term" value="F:DNA binding"/>
    <property type="evidence" value="ECO:0007669"/>
    <property type="project" value="UniProtKB-KW"/>
</dbReference>
<dbReference type="EMBL" id="UOED01000115">
    <property type="protein sequence ID" value="VAV97185.1"/>
    <property type="molecule type" value="Genomic_DNA"/>
</dbReference>
<evidence type="ECO:0000256" key="1">
    <source>
        <dbReference type="ARBA" id="ARBA00023015"/>
    </source>
</evidence>
<dbReference type="PRINTS" id="PR00598">
    <property type="entry name" value="HTHMARR"/>
</dbReference>
<dbReference type="PROSITE" id="PS01117">
    <property type="entry name" value="HTH_MARR_1"/>
    <property type="match status" value="1"/>
</dbReference>
<accession>A0A3B0SQR4</accession>
<gene>
    <name evidence="5" type="ORF">MNBD_ALPHA02-1790</name>
</gene>